<accession>A0ABY4BCW3</accession>
<reference evidence="2 3" key="1">
    <citation type="submission" date="2022-03" db="EMBL/GenBank/DDBJ databases">
        <title>Chryseobacterium sp. isolated from the Andong Sikhe.</title>
        <authorList>
            <person name="Won M."/>
            <person name="Kim S.-J."/>
            <person name="Kwon S.-W."/>
        </authorList>
    </citation>
    <scope>NUCLEOTIDE SEQUENCE [LARGE SCALE GENOMIC DNA]</scope>
    <source>
        <strain evidence="2 3">ADR-1</strain>
    </source>
</reference>
<proteinExistence type="predicted"/>
<organism evidence="2 3">
    <name type="scientific">Chryseobacterium oryzae</name>
    <dbReference type="NCBI Taxonomy" id="2929799"/>
    <lineage>
        <taxon>Bacteria</taxon>
        <taxon>Pseudomonadati</taxon>
        <taxon>Bacteroidota</taxon>
        <taxon>Flavobacteriia</taxon>
        <taxon>Flavobacteriales</taxon>
        <taxon>Weeksellaceae</taxon>
        <taxon>Chryseobacterium group</taxon>
        <taxon>Chryseobacterium</taxon>
    </lineage>
</organism>
<keyword evidence="3" id="KW-1185">Reference proteome</keyword>
<evidence type="ECO:0000313" key="2">
    <source>
        <dbReference type="EMBL" id="UOE36983.1"/>
    </source>
</evidence>
<keyword evidence="1" id="KW-0812">Transmembrane</keyword>
<gene>
    <name evidence="2" type="ORF">MTP08_07855</name>
</gene>
<dbReference type="EMBL" id="CP094529">
    <property type="protein sequence ID" value="UOE36983.1"/>
    <property type="molecule type" value="Genomic_DNA"/>
</dbReference>
<protein>
    <submittedName>
        <fullName evidence="2">CcoQ/FixQ family Cbb3-type cytochrome c oxidase assembly chaperone</fullName>
    </submittedName>
</protein>
<sequence>MIPSNFKDFLANAENTGLYQTVALILFMLFFLILLILVFSKSKNYYVEVSNLPLDKEED</sequence>
<evidence type="ECO:0000313" key="3">
    <source>
        <dbReference type="Proteomes" id="UP000831068"/>
    </source>
</evidence>
<keyword evidence="1" id="KW-0472">Membrane</keyword>
<keyword evidence="1" id="KW-1133">Transmembrane helix</keyword>
<name>A0ABY4BCW3_9FLAO</name>
<feature type="transmembrane region" description="Helical" evidence="1">
    <location>
        <begin position="18"/>
        <end position="39"/>
    </location>
</feature>
<evidence type="ECO:0000256" key="1">
    <source>
        <dbReference type="SAM" id="Phobius"/>
    </source>
</evidence>
<dbReference type="Proteomes" id="UP000831068">
    <property type="component" value="Chromosome"/>
</dbReference>